<name>A0A433JB37_9PROT</name>
<feature type="chain" id="PRO_5019080421" evidence="1">
    <location>
        <begin position="27"/>
        <end position="263"/>
    </location>
</feature>
<dbReference type="InterPro" id="IPR009739">
    <property type="entry name" value="LprI-like_N"/>
</dbReference>
<comment type="caution">
    <text evidence="3">The sequence shown here is derived from an EMBL/GenBank/DDBJ whole genome shotgun (WGS) entry which is preliminary data.</text>
</comment>
<dbReference type="Proteomes" id="UP000280346">
    <property type="component" value="Unassembled WGS sequence"/>
</dbReference>
<dbReference type="EMBL" id="RZIJ01000006">
    <property type="protein sequence ID" value="RUQ73005.1"/>
    <property type="molecule type" value="Genomic_DNA"/>
</dbReference>
<feature type="signal peptide" evidence="1">
    <location>
        <begin position="1"/>
        <end position="26"/>
    </location>
</feature>
<reference evidence="3 4" key="1">
    <citation type="submission" date="2018-12" db="EMBL/GenBank/DDBJ databases">
        <authorList>
            <person name="Yang Y."/>
        </authorList>
    </citation>
    <scope>NUCLEOTIDE SEQUENCE [LARGE SCALE GENOMIC DNA]</scope>
    <source>
        <strain evidence="3 4">GSF71</strain>
    </source>
</reference>
<evidence type="ECO:0000256" key="1">
    <source>
        <dbReference type="SAM" id="SignalP"/>
    </source>
</evidence>
<dbReference type="Gene3D" id="1.20.1270.180">
    <property type="match status" value="1"/>
</dbReference>
<sequence length="263" mass="27179">MRVLNVFAGVFAGSLAGLLLSGSVLAADCAAIENPTAELACRDAGLTAANEALDGALAALGETTDALGRTAIEAGQTLWRSRRDEACPVAAADLAEPKTAKARTDCLLRATNARVLALEAQRTARSKPVADTPLTITDAAAPRLAPVPARSLAQTRPVSATALVGRWAKADPVNRAPVDDCRTSYLDVTREHGVSLIDPRVPGFPIEAGLTADSDPGQGATLTTANGPVGGLRLEAADTPRRDRLVLTLAPPATFAATFVRCR</sequence>
<accession>A0A433JB37</accession>
<evidence type="ECO:0000259" key="2">
    <source>
        <dbReference type="Pfam" id="PF07007"/>
    </source>
</evidence>
<dbReference type="OrthoDB" id="7304469at2"/>
<keyword evidence="4" id="KW-1185">Reference proteome</keyword>
<evidence type="ECO:0000313" key="3">
    <source>
        <dbReference type="EMBL" id="RUQ73005.1"/>
    </source>
</evidence>
<dbReference type="AlphaFoldDB" id="A0A433JB37"/>
<keyword evidence="1" id="KW-0732">Signal</keyword>
<protein>
    <submittedName>
        <fullName evidence="3">DUF1311 domain-containing protein</fullName>
    </submittedName>
</protein>
<feature type="domain" description="Lysozyme inhibitor LprI-like N-terminal" evidence="2">
    <location>
        <begin position="38"/>
        <end position="118"/>
    </location>
</feature>
<dbReference type="Pfam" id="PF07007">
    <property type="entry name" value="LprI"/>
    <property type="match status" value="1"/>
</dbReference>
<gene>
    <name evidence="3" type="ORF">EJ913_10345</name>
</gene>
<organism evidence="3 4">
    <name type="scientific">Azospirillum doebereinerae</name>
    <dbReference type="NCBI Taxonomy" id="92933"/>
    <lineage>
        <taxon>Bacteria</taxon>
        <taxon>Pseudomonadati</taxon>
        <taxon>Pseudomonadota</taxon>
        <taxon>Alphaproteobacteria</taxon>
        <taxon>Rhodospirillales</taxon>
        <taxon>Azospirillaceae</taxon>
        <taxon>Azospirillum</taxon>
    </lineage>
</organism>
<proteinExistence type="predicted"/>
<evidence type="ECO:0000313" key="4">
    <source>
        <dbReference type="Proteomes" id="UP000280346"/>
    </source>
</evidence>